<name>A0A2P6RLN1_ROSCH</name>
<dbReference type="EMBL" id="PDCK01000040">
    <property type="protein sequence ID" value="PRQ47338.1"/>
    <property type="molecule type" value="Genomic_DNA"/>
</dbReference>
<feature type="compositionally biased region" description="Low complexity" evidence="1">
    <location>
        <begin position="27"/>
        <end position="36"/>
    </location>
</feature>
<dbReference type="AlphaFoldDB" id="A0A2P6RLN1"/>
<dbReference type="InterPro" id="IPR021109">
    <property type="entry name" value="Peptidase_aspartic_dom_sf"/>
</dbReference>
<reference evidence="2 3" key="1">
    <citation type="journal article" date="2018" name="Nat. Genet.">
        <title>The Rosa genome provides new insights in the design of modern roses.</title>
        <authorList>
            <person name="Bendahmane M."/>
        </authorList>
    </citation>
    <scope>NUCLEOTIDE SEQUENCE [LARGE SCALE GENOMIC DNA]</scope>
    <source>
        <strain evidence="3">cv. Old Blush</strain>
    </source>
</reference>
<feature type="region of interest" description="Disordered" evidence="1">
    <location>
        <begin position="1"/>
        <end position="37"/>
    </location>
</feature>
<dbReference type="Gene3D" id="2.40.70.10">
    <property type="entry name" value="Acid Proteases"/>
    <property type="match status" value="1"/>
</dbReference>
<gene>
    <name evidence="2" type="ORF">RchiOBHm_Chr2g0098591</name>
</gene>
<keyword evidence="3" id="KW-1185">Reference proteome</keyword>
<organism evidence="2 3">
    <name type="scientific">Rosa chinensis</name>
    <name type="common">China rose</name>
    <dbReference type="NCBI Taxonomy" id="74649"/>
    <lineage>
        <taxon>Eukaryota</taxon>
        <taxon>Viridiplantae</taxon>
        <taxon>Streptophyta</taxon>
        <taxon>Embryophyta</taxon>
        <taxon>Tracheophyta</taxon>
        <taxon>Spermatophyta</taxon>
        <taxon>Magnoliopsida</taxon>
        <taxon>eudicotyledons</taxon>
        <taxon>Gunneridae</taxon>
        <taxon>Pentapetalae</taxon>
        <taxon>rosids</taxon>
        <taxon>fabids</taxon>
        <taxon>Rosales</taxon>
        <taxon>Rosaceae</taxon>
        <taxon>Rosoideae</taxon>
        <taxon>Rosoideae incertae sedis</taxon>
        <taxon>Rosa</taxon>
    </lineage>
</organism>
<dbReference type="Pfam" id="PF13650">
    <property type="entry name" value="Asp_protease_2"/>
    <property type="match status" value="1"/>
</dbReference>
<comment type="caution">
    <text evidence="2">The sequence shown here is derived from an EMBL/GenBank/DDBJ whole genome shotgun (WGS) entry which is preliminary data.</text>
</comment>
<dbReference type="Proteomes" id="UP000238479">
    <property type="component" value="Chromosome 2"/>
</dbReference>
<feature type="compositionally biased region" description="Polar residues" evidence="1">
    <location>
        <begin position="1"/>
        <end position="14"/>
    </location>
</feature>
<evidence type="ECO:0000256" key="1">
    <source>
        <dbReference type="SAM" id="MobiDB-lite"/>
    </source>
</evidence>
<accession>A0A2P6RLN1</accession>
<evidence type="ECO:0000313" key="2">
    <source>
        <dbReference type="EMBL" id="PRQ47338.1"/>
    </source>
</evidence>
<proteinExistence type="predicted"/>
<evidence type="ECO:0000313" key="3">
    <source>
        <dbReference type="Proteomes" id="UP000238479"/>
    </source>
</evidence>
<protein>
    <submittedName>
        <fullName evidence="2">Uncharacterized protein</fullName>
    </submittedName>
</protein>
<dbReference type="OMA" id="HAITDST"/>
<dbReference type="Gramene" id="PRQ47338">
    <property type="protein sequence ID" value="PRQ47338"/>
    <property type="gene ID" value="RchiOBHm_Chr2g0098591"/>
</dbReference>
<dbReference type="CDD" id="cd00303">
    <property type="entry name" value="retropepsin_like"/>
    <property type="match status" value="1"/>
</dbReference>
<sequence>MTRGLQNPTPSVPFSSALVNPPPPALAQPSSSSNASDTQALNFQNTIDFLQNQNEDLHHSFETFQNRMSAQFAALQNTVVASLVQRPQPPASSISSSPQLPNSNFVSTGRPAGPFRKWSPAEQRDRRDRGLCYTCDEPYSKGHVCKKPFLAIMESPLPVLTDESPEFFDAVTALETSSTDQEDIIPLHAITDSTIGAVMRMEGLILNTPIRIFIDCGSASNFLNPAIAHRLGLPIYHDSPLQFTSASGHDLRPAGTVHNVQVQI</sequence>